<keyword evidence="1" id="KW-1133">Transmembrane helix</keyword>
<dbReference type="AlphaFoldDB" id="A0A2C6KXQ8"/>
<evidence type="ECO:0008006" key="4">
    <source>
        <dbReference type="Google" id="ProtNLM"/>
    </source>
</evidence>
<protein>
    <recommendedName>
        <fullName evidence="4">Transmembrane protein</fullName>
    </recommendedName>
</protein>
<dbReference type="Proteomes" id="UP000221165">
    <property type="component" value="Unassembled WGS sequence"/>
</dbReference>
<dbReference type="EMBL" id="MIGC01002607">
    <property type="protein sequence ID" value="PHJ20772.1"/>
    <property type="molecule type" value="Genomic_DNA"/>
</dbReference>
<dbReference type="RefSeq" id="XP_067922458.1">
    <property type="nucleotide sequence ID" value="XM_068065567.1"/>
</dbReference>
<name>A0A2C6KXQ8_9APIC</name>
<evidence type="ECO:0000256" key="1">
    <source>
        <dbReference type="SAM" id="Phobius"/>
    </source>
</evidence>
<feature type="transmembrane region" description="Helical" evidence="1">
    <location>
        <begin position="38"/>
        <end position="58"/>
    </location>
</feature>
<keyword evidence="3" id="KW-1185">Reference proteome</keyword>
<gene>
    <name evidence="2" type="ORF">CSUI_005391</name>
</gene>
<evidence type="ECO:0000313" key="3">
    <source>
        <dbReference type="Proteomes" id="UP000221165"/>
    </source>
</evidence>
<evidence type="ECO:0000313" key="2">
    <source>
        <dbReference type="EMBL" id="PHJ20772.1"/>
    </source>
</evidence>
<reference evidence="2 3" key="1">
    <citation type="journal article" date="2017" name="Int. J. Parasitol.">
        <title>The genome of the protozoan parasite Cystoisospora suis and a reverse vaccinology approach to identify vaccine candidates.</title>
        <authorList>
            <person name="Palmieri N."/>
            <person name="Shrestha A."/>
            <person name="Ruttkowski B."/>
            <person name="Beck T."/>
            <person name="Vogl C."/>
            <person name="Tomley F."/>
            <person name="Blake D.P."/>
            <person name="Joachim A."/>
        </authorList>
    </citation>
    <scope>NUCLEOTIDE SEQUENCE [LARGE SCALE GENOMIC DNA]</scope>
    <source>
        <strain evidence="2 3">Wien I</strain>
    </source>
</reference>
<keyword evidence="1" id="KW-0812">Transmembrane</keyword>
<dbReference type="GeneID" id="94428778"/>
<proteinExistence type="predicted"/>
<keyword evidence="1" id="KW-0472">Membrane</keyword>
<sequence>MSSSSLLLNCSLLLRCVPSLRVSFFFGVYLLHLVSDRYFFSACFLLSLCVLFLCLSTLEKTKERKTAPSLALLLLLLLV</sequence>
<comment type="caution">
    <text evidence="2">The sequence shown here is derived from an EMBL/GenBank/DDBJ whole genome shotgun (WGS) entry which is preliminary data.</text>
</comment>
<dbReference type="VEuPathDB" id="ToxoDB:CSUI_005391"/>
<feature type="transmembrane region" description="Helical" evidence="1">
    <location>
        <begin position="12"/>
        <end position="32"/>
    </location>
</feature>
<accession>A0A2C6KXQ8</accession>
<organism evidence="2 3">
    <name type="scientific">Cystoisospora suis</name>
    <dbReference type="NCBI Taxonomy" id="483139"/>
    <lineage>
        <taxon>Eukaryota</taxon>
        <taxon>Sar</taxon>
        <taxon>Alveolata</taxon>
        <taxon>Apicomplexa</taxon>
        <taxon>Conoidasida</taxon>
        <taxon>Coccidia</taxon>
        <taxon>Eucoccidiorida</taxon>
        <taxon>Eimeriorina</taxon>
        <taxon>Sarcocystidae</taxon>
        <taxon>Cystoisospora</taxon>
    </lineage>
</organism>